<evidence type="ECO:0000313" key="6">
    <source>
        <dbReference type="Proteomes" id="UP001274896"/>
    </source>
</evidence>
<dbReference type="Pfam" id="PF00041">
    <property type="entry name" value="fn3"/>
    <property type="match status" value="2"/>
</dbReference>
<feature type="domain" description="Fibronectin type-III" evidence="4">
    <location>
        <begin position="241"/>
        <end position="339"/>
    </location>
</feature>
<dbReference type="SUPFAM" id="SSF49265">
    <property type="entry name" value="Fibronectin type III"/>
    <property type="match status" value="1"/>
</dbReference>
<evidence type="ECO:0000313" key="5">
    <source>
        <dbReference type="EMBL" id="KAK3524331.1"/>
    </source>
</evidence>
<evidence type="ECO:0000256" key="2">
    <source>
        <dbReference type="SAM" id="MobiDB-lite"/>
    </source>
</evidence>
<feature type="transmembrane region" description="Helical" evidence="3">
    <location>
        <begin position="559"/>
        <end position="582"/>
    </location>
</feature>
<dbReference type="CDD" id="cd00063">
    <property type="entry name" value="FN3"/>
    <property type="match status" value="2"/>
</dbReference>
<name>A0AAE0UYW8_9TELE</name>
<dbReference type="InterPro" id="IPR043502">
    <property type="entry name" value="DNA/RNA_pol_sf"/>
</dbReference>
<feature type="region of interest" description="Disordered" evidence="2">
    <location>
        <begin position="601"/>
        <end position="655"/>
    </location>
</feature>
<dbReference type="InterPro" id="IPR013783">
    <property type="entry name" value="Ig-like_fold"/>
</dbReference>
<dbReference type="InterPro" id="IPR043128">
    <property type="entry name" value="Rev_trsase/Diguanyl_cyclase"/>
</dbReference>
<evidence type="ECO:0000259" key="4">
    <source>
        <dbReference type="PROSITE" id="PS50853"/>
    </source>
</evidence>
<keyword evidence="3" id="KW-1133">Transmembrane helix</keyword>
<feature type="compositionally biased region" description="Basic and acidic residues" evidence="2">
    <location>
        <begin position="847"/>
        <end position="866"/>
    </location>
</feature>
<sequence length="885" mass="95551">MSYLEVTPESQSDFGSYNCTATNVIGSDSKEFMLISAEMKAMEEYINEALATGYIRSSTSSAATSFFFMGKKDGGLCPSIDYRGLNAIMVHYPYPLPLVPAALEQLRGAKIFTKLDLCSAYNQFQFSITYRPGSKNSKADALSRRYDTVNPPSQPEPIILSSAIIDPVSWNLLEEIQQAHVEDPPPTTCPADLLNVLSTQRQSVLQWVHGLLSSGESSEVPTVDEWFRRSREIWERAHIHVPSAPVIERVEPYPSTAMVEFEEPEFDGGVPVLKYKAEWRTKGQDWVSKVYIAEEGNCIGSITIVGLKPETEYEVMMSAINGKGEGESCSPETFKTLPVSNKKREPNPPKLEVKLQSPGNEMKVSWIKQDDGGSPIKQYLVSYRPVSMMGYEKNHNNWKTVIRVPNGGEFYVLRGLDWNTEYEVSVVAENQQGRSDPGTLFFRTSAEPTAIPDLSETDIVAPEPSFVGGHRSVRVLGGGRRLKLLLGGGRRLVLRLGCGRHSALRLGCGRHSALRLGCGPRSAPPLGCGRRIGPFGLAVGSFAPPTYPVASGTGLGTGAIVGILIVVFLLLLVGVDITCYFLNKCGLLMCIAVNFCGKSGPSTKGKDIEEGKAAFTKDESKEPIVEVRTEEERTPNHEGGIPAEPNETTPLTDPEHAADTTATVVDLLPSLATNSESITDSPASESTTLNSSTAPAPDPKTAPPSQTSAPKASIISPTSPPADTPLVDLSDGPSTQKPSESPKSTPSSSKPKNATDAIQNTDSATVSQVDGGAHHASDADLANDSNSTNAPAVPSQDEFPENALILFMWSTLLYLKLKVRPQSEYITCLFPLPHSSSLIRFKKGHGKIAEDGKSKAPETDVKKPSAEVKTVPNEAPQTNGNESKA</sequence>
<organism evidence="5 6">
    <name type="scientific">Hemibagrus guttatus</name>
    <dbReference type="NCBI Taxonomy" id="175788"/>
    <lineage>
        <taxon>Eukaryota</taxon>
        <taxon>Metazoa</taxon>
        <taxon>Chordata</taxon>
        <taxon>Craniata</taxon>
        <taxon>Vertebrata</taxon>
        <taxon>Euteleostomi</taxon>
        <taxon>Actinopterygii</taxon>
        <taxon>Neopterygii</taxon>
        <taxon>Teleostei</taxon>
        <taxon>Ostariophysi</taxon>
        <taxon>Siluriformes</taxon>
        <taxon>Bagridae</taxon>
        <taxon>Hemibagrus</taxon>
    </lineage>
</organism>
<dbReference type="PANTHER" id="PTHR13817:SF96">
    <property type="entry name" value="NEURAL CELL ADHESION MOLECULE 1"/>
    <property type="match status" value="1"/>
</dbReference>
<keyword evidence="3" id="KW-0812">Transmembrane</keyword>
<dbReference type="EMBL" id="JAUCMX010000014">
    <property type="protein sequence ID" value="KAK3524331.1"/>
    <property type="molecule type" value="Genomic_DNA"/>
</dbReference>
<feature type="compositionally biased region" description="Basic and acidic residues" evidence="2">
    <location>
        <begin position="604"/>
        <end position="636"/>
    </location>
</feature>
<dbReference type="InterPro" id="IPR036116">
    <property type="entry name" value="FN3_sf"/>
</dbReference>
<proteinExistence type="predicted"/>
<dbReference type="SMART" id="SM00060">
    <property type="entry name" value="FN3"/>
    <property type="match status" value="2"/>
</dbReference>
<dbReference type="SUPFAM" id="SSF56672">
    <property type="entry name" value="DNA/RNA polymerases"/>
    <property type="match status" value="1"/>
</dbReference>
<dbReference type="Gene3D" id="2.60.40.10">
    <property type="entry name" value="Immunoglobulins"/>
    <property type="match status" value="2"/>
</dbReference>
<feature type="domain" description="Fibronectin type-III" evidence="4">
    <location>
        <begin position="345"/>
        <end position="448"/>
    </location>
</feature>
<keyword evidence="6" id="KW-1185">Reference proteome</keyword>
<keyword evidence="3" id="KW-0472">Membrane</keyword>
<gene>
    <name evidence="5" type="ORF">QTP70_028054</name>
</gene>
<dbReference type="InterPro" id="IPR050964">
    <property type="entry name" value="Striated_Muscle_Regulatory"/>
</dbReference>
<dbReference type="AlphaFoldDB" id="A0AAE0UYW8"/>
<reference evidence="5" key="1">
    <citation type="submission" date="2023-06" db="EMBL/GenBank/DDBJ databases">
        <title>Male Hemibagrus guttatus genome.</title>
        <authorList>
            <person name="Bian C."/>
        </authorList>
    </citation>
    <scope>NUCLEOTIDE SEQUENCE</scope>
    <source>
        <strain evidence="5">Male_cb2023</strain>
        <tissue evidence="5">Muscle</tissue>
    </source>
</reference>
<dbReference type="Proteomes" id="UP001274896">
    <property type="component" value="Unassembled WGS sequence"/>
</dbReference>
<accession>A0AAE0UYW8</accession>
<feature type="compositionally biased region" description="Polar residues" evidence="2">
    <location>
        <begin position="875"/>
        <end position="885"/>
    </location>
</feature>
<dbReference type="PANTHER" id="PTHR13817">
    <property type="entry name" value="TITIN"/>
    <property type="match status" value="1"/>
</dbReference>
<evidence type="ECO:0000256" key="3">
    <source>
        <dbReference type="SAM" id="Phobius"/>
    </source>
</evidence>
<feature type="compositionally biased region" description="Polar residues" evidence="2">
    <location>
        <begin position="674"/>
        <end position="690"/>
    </location>
</feature>
<dbReference type="Gene3D" id="3.30.70.270">
    <property type="match status" value="1"/>
</dbReference>
<feature type="compositionally biased region" description="Low complexity" evidence="2">
    <location>
        <begin position="733"/>
        <end position="752"/>
    </location>
</feature>
<dbReference type="InterPro" id="IPR003961">
    <property type="entry name" value="FN3_dom"/>
</dbReference>
<comment type="caution">
    <text evidence="5">The sequence shown here is derived from an EMBL/GenBank/DDBJ whole genome shotgun (WGS) entry which is preliminary data.</text>
</comment>
<keyword evidence="1" id="KW-0677">Repeat</keyword>
<evidence type="ECO:0000256" key="1">
    <source>
        <dbReference type="ARBA" id="ARBA00022737"/>
    </source>
</evidence>
<dbReference type="FunFam" id="2.60.40.10:FF:000173">
    <property type="entry name" value="Neural cell adhesion molecule 1"/>
    <property type="match status" value="1"/>
</dbReference>
<protein>
    <recommendedName>
        <fullName evidence="4">Fibronectin type-III domain-containing protein</fullName>
    </recommendedName>
</protein>
<dbReference type="PROSITE" id="PS50853">
    <property type="entry name" value="FN3"/>
    <property type="match status" value="2"/>
</dbReference>
<feature type="compositionally biased region" description="Polar residues" evidence="2">
    <location>
        <begin position="756"/>
        <end position="768"/>
    </location>
</feature>
<feature type="region of interest" description="Disordered" evidence="2">
    <location>
        <begin position="846"/>
        <end position="885"/>
    </location>
</feature>
<dbReference type="Gene3D" id="3.10.10.10">
    <property type="entry name" value="HIV Type 1 Reverse Transcriptase, subunit A, domain 1"/>
    <property type="match status" value="1"/>
</dbReference>
<feature type="region of interest" description="Disordered" evidence="2">
    <location>
        <begin position="674"/>
        <end position="796"/>
    </location>
</feature>